<dbReference type="AlphaFoldDB" id="A0A920CCV7"/>
<gene>
    <name evidence="1" type="ORF">J41TS12_00020</name>
</gene>
<dbReference type="InterPro" id="IPR043502">
    <property type="entry name" value="DNA/RNA_pol_sf"/>
</dbReference>
<sequence>MRAEGYGYALKIDLSKYFDTLNHELLLDLLRKQIEDKRVIDLIKKYLKIGGMEGRLLN</sequence>
<accession>A0A920CCV7</accession>
<dbReference type="RefSeq" id="WP_212937619.1">
    <property type="nucleotide sequence ID" value="NZ_BORR01000001.1"/>
</dbReference>
<evidence type="ECO:0008006" key="3">
    <source>
        <dbReference type="Google" id="ProtNLM"/>
    </source>
</evidence>
<dbReference type="Proteomes" id="UP000681162">
    <property type="component" value="Unassembled WGS sequence"/>
</dbReference>
<dbReference type="PANTHER" id="PTHR34047">
    <property type="entry name" value="NUCLEAR INTRON MATURASE 1, MITOCHONDRIAL-RELATED"/>
    <property type="match status" value="1"/>
</dbReference>
<evidence type="ECO:0000313" key="1">
    <source>
        <dbReference type="EMBL" id="GIO35141.1"/>
    </source>
</evidence>
<keyword evidence="2" id="KW-1185">Reference proteome</keyword>
<proteinExistence type="predicted"/>
<reference evidence="1 2" key="1">
    <citation type="submission" date="2021-03" db="EMBL/GenBank/DDBJ databases">
        <title>Antimicrobial resistance genes in bacteria isolated from Japanese honey, and their potential for conferring macrolide and lincosamide resistance in the American foulbrood pathogen Paenibacillus larvae.</title>
        <authorList>
            <person name="Okamoto M."/>
            <person name="Kumagai M."/>
            <person name="Kanamori H."/>
            <person name="Takamatsu D."/>
        </authorList>
    </citation>
    <scope>NUCLEOTIDE SEQUENCE [LARGE SCALE GENOMIC DNA]</scope>
    <source>
        <strain evidence="1 2">J41TS12</strain>
    </source>
</reference>
<dbReference type="InterPro" id="IPR051083">
    <property type="entry name" value="GrpII_Intron_Splice-Mob/Def"/>
</dbReference>
<dbReference type="PANTHER" id="PTHR34047:SF8">
    <property type="entry name" value="PROTEIN YKFC"/>
    <property type="match status" value="1"/>
</dbReference>
<evidence type="ECO:0000313" key="2">
    <source>
        <dbReference type="Proteomes" id="UP000681162"/>
    </source>
</evidence>
<organism evidence="1 2">
    <name type="scientific">Paenibacillus antibioticophila</name>
    <dbReference type="NCBI Taxonomy" id="1274374"/>
    <lineage>
        <taxon>Bacteria</taxon>
        <taxon>Bacillati</taxon>
        <taxon>Bacillota</taxon>
        <taxon>Bacilli</taxon>
        <taxon>Bacillales</taxon>
        <taxon>Paenibacillaceae</taxon>
        <taxon>Paenibacillus</taxon>
    </lineage>
</organism>
<name>A0A920CCV7_9BACL</name>
<comment type="caution">
    <text evidence="1">The sequence shown here is derived from an EMBL/GenBank/DDBJ whole genome shotgun (WGS) entry which is preliminary data.</text>
</comment>
<protein>
    <recommendedName>
        <fullName evidence="3">Reverse transcriptase domain-containing protein</fullName>
    </recommendedName>
</protein>
<dbReference type="EMBL" id="BORR01000001">
    <property type="protein sequence ID" value="GIO35141.1"/>
    <property type="molecule type" value="Genomic_DNA"/>
</dbReference>
<dbReference type="SUPFAM" id="SSF56672">
    <property type="entry name" value="DNA/RNA polymerases"/>
    <property type="match status" value="1"/>
</dbReference>